<keyword evidence="1" id="KW-0175">Coiled coil</keyword>
<dbReference type="EMBL" id="CP039346">
    <property type="protein sequence ID" value="QCD81573.1"/>
    <property type="molecule type" value="Genomic_DNA"/>
</dbReference>
<dbReference type="Proteomes" id="UP000501690">
    <property type="component" value="Linkage Group LG2"/>
</dbReference>
<accession>A0A4D6KXU8</accession>
<feature type="coiled-coil region" evidence="1">
    <location>
        <begin position="51"/>
        <end position="141"/>
    </location>
</feature>
<gene>
    <name evidence="2" type="ORF">DEO72_LG2g1902</name>
</gene>
<proteinExistence type="predicted"/>
<sequence>MSVSKIQLGFPLTDSGAAHHVCNLSTILVASIQDAKDRIGQIEYVFCSQFYPQLKSEAASKRRRTDQLQREVDENMAPHKNLMELVQSKVSALRNAEEKRNIAFSKLEDCEREKVKLLARIKELDEKLRRKTREVEEEGARKTCFCNETCVRKWKREKMLLLTRRRRTMARFLFNPKKTYCLG</sequence>
<keyword evidence="3" id="KW-1185">Reference proteome</keyword>
<dbReference type="AlphaFoldDB" id="A0A4D6KXU8"/>
<evidence type="ECO:0000313" key="3">
    <source>
        <dbReference type="Proteomes" id="UP000501690"/>
    </source>
</evidence>
<protein>
    <submittedName>
        <fullName evidence="2">Uncharacterized protein</fullName>
    </submittedName>
</protein>
<evidence type="ECO:0000256" key="1">
    <source>
        <dbReference type="SAM" id="Coils"/>
    </source>
</evidence>
<evidence type="ECO:0000313" key="2">
    <source>
        <dbReference type="EMBL" id="QCD81573.1"/>
    </source>
</evidence>
<name>A0A4D6KXU8_VIGUN</name>
<reference evidence="2 3" key="1">
    <citation type="submission" date="2019-04" db="EMBL/GenBank/DDBJ databases">
        <title>An improved genome assembly and genetic linkage map for asparagus bean, Vigna unguiculata ssp. sesquipedialis.</title>
        <authorList>
            <person name="Xia Q."/>
            <person name="Zhang R."/>
            <person name="Dong Y."/>
        </authorList>
    </citation>
    <scope>NUCLEOTIDE SEQUENCE [LARGE SCALE GENOMIC DNA]</scope>
    <source>
        <tissue evidence="2">Leaf</tissue>
    </source>
</reference>
<organism evidence="2 3">
    <name type="scientific">Vigna unguiculata</name>
    <name type="common">Cowpea</name>
    <dbReference type="NCBI Taxonomy" id="3917"/>
    <lineage>
        <taxon>Eukaryota</taxon>
        <taxon>Viridiplantae</taxon>
        <taxon>Streptophyta</taxon>
        <taxon>Embryophyta</taxon>
        <taxon>Tracheophyta</taxon>
        <taxon>Spermatophyta</taxon>
        <taxon>Magnoliopsida</taxon>
        <taxon>eudicotyledons</taxon>
        <taxon>Gunneridae</taxon>
        <taxon>Pentapetalae</taxon>
        <taxon>rosids</taxon>
        <taxon>fabids</taxon>
        <taxon>Fabales</taxon>
        <taxon>Fabaceae</taxon>
        <taxon>Papilionoideae</taxon>
        <taxon>50 kb inversion clade</taxon>
        <taxon>NPAAA clade</taxon>
        <taxon>indigoferoid/millettioid clade</taxon>
        <taxon>Phaseoleae</taxon>
        <taxon>Vigna</taxon>
    </lineage>
</organism>